<proteinExistence type="predicted"/>
<feature type="region of interest" description="Disordered" evidence="1">
    <location>
        <begin position="123"/>
        <end position="186"/>
    </location>
</feature>
<organism evidence="2">
    <name type="scientific">Zea mays</name>
    <name type="common">Maize</name>
    <dbReference type="NCBI Taxonomy" id="4577"/>
    <lineage>
        <taxon>Eukaryota</taxon>
        <taxon>Viridiplantae</taxon>
        <taxon>Streptophyta</taxon>
        <taxon>Embryophyta</taxon>
        <taxon>Tracheophyta</taxon>
        <taxon>Spermatophyta</taxon>
        <taxon>Magnoliopsida</taxon>
        <taxon>Liliopsida</taxon>
        <taxon>Poales</taxon>
        <taxon>Poaceae</taxon>
        <taxon>PACMAD clade</taxon>
        <taxon>Panicoideae</taxon>
        <taxon>Andropogonodae</taxon>
        <taxon>Andropogoneae</taxon>
        <taxon>Tripsacinae</taxon>
        <taxon>Zea</taxon>
    </lineage>
</organism>
<dbReference type="InParanoid" id="A0A1D6KL51"/>
<dbReference type="AlphaFoldDB" id="A0A1D6KL51"/>
<accession>A0A1D6KL51</accession>
<feature type="region of interest" description="Disordered" evidence="1">
    <location>
        <begin position="1"/>
        <end position="110"/>
    </location>
</feature>
<dbReference type="EMBL" id="CM007647">
    <property type="protein sequence ID" value="ONM03618.1"/>
    <property type="molecule type" value="Genomic_DNA"/>
</dbReference>
<feature type="compositionally biased region" description="Basic residues" evidence="1">
    <location>
        <begin position="25"/>
        <end position="38"/>
    </location>
</feature>
<evidence type="ECO:0000313" key="2">
    <source>
        <dbReference type="EMBL" id="ONM03618.1"/>
    </source>
</evidence>
<evidence type="ECO:0000256" key="1">
    <source>
        <dbReference type="SAM" id="MobiDB-lite"/>
    </source>
</evidence>
<name>A0A1D6KL51_MAIZE</name>
<reference evidence="2" key="1">
    <citation type="submission" date="2015-12" db="EMBL/GenBank/DDBJ databases">
        <title>Update maize B73 reference genome by single molecule sequencing technologies.</title>
        <authorList>
            <consortium name="Maize Genome Sequencing Project"/>
            <person name="Ware D."/>
        </authorList>
    </citation>
    <scope>NUCLEOTIDE SEQUENCE [LARGE SCALE GENOMIC DNA]</scope>
    <source>
        <tissue evidence="2">Seedling</tissue>
    </source>
</reference>
<gene>
    <name evidence="2" type="ORF">ZEAMMB73_Zm00001d031748</name>
</gene>
<feature type="compositionally biased region" description="Pro residues" evidence="1">
    <location>
        <begin position="1"/>
        <end position="11"/>
    </location>
</feature>
<sequence>MARVPVEPPSPSALGEDVADSARPPRPRTAGRCRRLRSAGHAAPGPTSGLAEPPPAHCSTSRSSAALSALLHCPRRGRASSPPPPPKRPSWRPDRGPLGPPIGGGRWGHPIWAMASEDDASARSIDGAWGSPRRAAMVPTTMGADGDGERRVTAAAVGGGGGGASKSTSMGADVDDPTSINHRHRW</sequence>
<protein>
    <submittedName>
        <fullName evidence="2">Uncharacterized protein</fullName>
    </submittedName>
</protein>